<protein>
    <submittedName>
        <fullName evidence="1">Uncharacterized protein</fullName>
    </submittedName>
</protein>
<proteinExistence type="predicted"/>
<sequence length="51" mass="5999">MGCRRVECYEWLNRIEEGTSVVVFRARDIRTDETVAPKKLKMGNVSYYITN</sequence>
<dbReference type="AlphaFoldDB" id="A0A1X7TMW1"/>
<dbReference type="STRING" id="400682.A0A1X7TMW1"/>
<accession>A0A1X7TMW1</accession>
<dbReference type="Gene3D" id="3.30.200.20">
    <property type="entry name" value="Phosphorylase Kinase, domain 1"/>
    <property type="match status" value="1"/>
</dbReference>
<evidence type="ECO:0000313" key="1">
    <source>
        <dbReference type="EnsemblMetazoa" id="Aqu2.1.16181_001"/>
    </source>
</evidence>
<dbReference type="SUPFAM" id="SSF56112">
    <property type="entry name" value="Protein kinase-like (PK-like)"/>
    <property type="match status" value="1"/>
</dbReference>
<dbReference type="EnsemblMetazoa" id="Aqu2.1.16181_001">
    <property type="protein sequence ID" value="Aqu2.1.16181_001"/>
    <property type="gene ID" value="Aqu2.1.16181"/>
</dbReference>
<dbReference type="InterPro" id="IPR011009">
    <property type="entry name" value="Kinase-like_dom_sf"/>
</dbReference>
<reference evidence="1" key="1">
    <citation type="submission" date="2017-05" db="UniProtKB">
        <authorList>
            <consortium name="EnsemblMetazoa"/>
        </authorList>
    </citation>
    <scope>IDENTIFICATION</scope>
</reference>
<name>A0A1X7TMW1_AMPQE</name>
<dbReference type="InParanoid" id="A0A1X7TMW1"/>
<organism evidence="1">
    <name type="scientific">Amphimedon queenslandica</name>
    <name type="common">Sponge</name>
    <dbReference type="NCBI Taxonomy" id="400682"/>
    <lineage>
        <taxon>Eukaryota</taxon>
        <taxon>Metazoa</taxon>
        <taxon>Porifera</taxon>
        <taxon>Demospongiae</taxon>
        <taxon>Heteroscleromorpha</taxon>
        <taxon>Haplosclerida</taxon>
        <taxon>Niphatidae</taxon>
        <taxon>Amphimedon</taxon>
    </lineage>
</organism>